<protein>
    <recommendedName>
        <fullName evidence="11">Amine oxidase</fullName>
        <ecNumber evidence="11">1.4.3.-</ecNumber>
    </recommendedName>
</protein>
<evidence type="ECO:0000256" key="2">
    <source>
        <dbReference type="ARBA" id="ARBA00007983"/>
    </source>
</evidence>
<dbReference type="PANTHER" id="PTHR10638:SF41">
    <property type="entry name" value="AMINE OXIDASE"/>
    <property type="match status" value="1"/>
</dbReference>
<evidence type="ECO:0000313" key="15">
    <source>
        <dbReference type="EMBL" id="MBE9077553.1"/>
    </source>
</evidence>
<dbReference type="RefSeq" id="WP_193906434.1">
    <property type="nucleotide sequence ID" value="NZ_JADEXG010000018.1"/>
</dbReference>
<comment type="cofactor">
    <cofactor evidence="11">
        <name>Cu cation</name>
        <dbReference type="ChEBI" id="CHEBI:23378"/>
    </cofactor>
    <text evidence="11">Contains 1 topaquinone per subunit.</text>
</comment>
<keyword evidence="6 11" id="KW-0560">Oxidoreductase</keyword>
<dbReference type="PROSITE" id="PS01164">
    <property type="entry name" value="COPPER_AMINE_OXID_1"/>
    <property type="match status" value="1"/>
</dbReference>
<dbReference type="Proteomes" id="UP000636505">
    <property type="component" value="Unassembled WGS sequence"/>
</dbReference>
<dbReference type="SUPFAM" id="SSF54416">
    <property type="entry name" value="Amine oxidase N-terminal region"/>
    <property type="match status" value="2"/>
</dbReference>
<evidence type="ECO:0000259" key="14">
    <source>
        <dbReference type="Pfam" id="PF21994"/>
    </source>
</evidence>
<reference evidence="15" key="1">
    <citation type="submission" date="2020-10" db="EMBL/GenBank/DDBJ databases">
        <authorList>
            <person name="Castelo-Branco R."/>
            <person name="Eusebio N."/>
            <person name="Adriana R."/>
            <person name="Vieira A."/>
            <person name="Brugerolle De Fraissinette N."/>
            <person name="Rezende De Castro R."/>
            <person name="Schneider M.P."/>
            <person name="Vasconcelos V."/>
            <person name="Leao P.N."/>
        </authorList>
    </citation>
    <scope>NUCLEOTIDE SEQUENCE</scope>
    <source>
        <strain evidence="15">LEGE 07310</strain>
    </source>
</reference>
<dbReference type="InterPro" id="IPR015802">
    <property type="entry name" value="Cu_amine_oxidase_N3"/>
</dbReference>
<feature type="domain" description="Copper amine oxidase catalytic" evidence="12">
    <location>
        <begin position="230"/>
        <end position="631"/>
    </location>
</feature>
<accession>A0A8J7AV92</accession>
<organism evidence="15 16">
    <name type="scientific">Vasconcelosia minhoensis LEGE 07310</name>
    <dbReference type="NCBI Taxonomy" id="915328"/>
    <lineage>
        <taxon>Bacteria</taxon>
        <taxon>Bacillati</taxon>
        <taxon>Cyanobacteriota</taxon>
        <taxon>Cyanophyceae</taxon>
        <taxon>Nodosilineales</taxon>
        <taxon>Cymatolegaceae</taxon>
        <taxon>Vasconcelosia</taxon>
        <taxon>Vasconcelosia minhoensis</taxon>
    </lineage>
</organism>
<evidence type="ECO:0000256" key="1">
    <source>
        <dbReference type="ARBA" id="ARBA00001935"/>
    </source>
</evidence>
<dbReference type="SUPFAM" id="SSF49998">
    <property type="entry name" value="Amine oxidase catalytic domain"/>
    <property type="match status" value="1"/>
</dbReference>
<dbReference type="FunFam" id="2.70.98.20:FF:000001">
    <property type="entry name" value="Amine oxidase"/>
    <property type="match status" value="1"/>
</dbReference>
<keyword evidence="5 9" id="KW-0801">TPQ</keyword>
<dbReference type="Pfam" id="PF02728">
    <property type="entry name" value="Cu_amine_oxidN3"/>
    <property type="match status" value="1"/>
</dbReference>
<evidence type="ECO:0000259" key="13">
    <source>
        <dbReference type="Pfam" id="PF02728"/>
    </source>
</evidence>
<keyword evidence="4 11" id="KW-0479">Metal-binding</keyword>
<dbReference type="EMBL" id="JADEXG010000018">
    <property type="protein sequence ID" value="MBE9077553.1"/>
    <property type="molecule type" value="Genomic_DNA"/>
</dbReference>
<feature type="domain" description="AGAO-like N2" evidence="14">
    <location>
        <begin position="24"/>
        <end position="99"/>
    </location>
</feature>
<evidence type="ECO:0000256" key="10">
    <source>
        <dbReference type="PIRSR" id="PIRSR600269-51"/>
    </source>
</evidence>
<dbReference type="InterPro" id="IPR000269">
    <property type="entry name" value="Cu_amine_oxidase"/>
</dbReference>
<evidence type="ECO:0000256" key="6">
    <source>
        <dbReference type="ARBA" id="ARBA00023002"/>
    </source>
</evidence>
<dbReference type="Pfam" id="PF21994">
    <property type="entry name" value="AGAO-like_N2"/>
    <property type="match status" value="1"/>
</dbReference>
<comment type="caution">
    <text evidence="15">The sequence shown here is derived from an EMBL/GenBank/DDBJ whole genome shotgun (WGS) entry which is preliminary data.</text>
</comment>
<dbReference type="GO" id="GO:0048038">
    <property type="term" value="F:quinone binding"/>
    <property type="evidence" value="ECO:0007669"/>
    <property type="project" value="InterPro"/>
</dbReference>
<dbReference type="InterPro" id="IPR016182">
    <property type="entry name" value="Cu_amine_oxidase_N-reg"/>
</dbReference>
<dbReference type="NCBIfam" id="NF008559">
    <property type="entry name" value="PRK11504.1"/>
    <property type="match status" value="1"/>
</dbReference>
<evidence type="ECO:0000256" key="8">
    <source>
        <dbReference type="ARBA" id="ARBA00023157"/>
    </source>
</evidence>
<feature type="domain" description="Copper amine oxidase N3-terminal" evidence="13">
    <location>
        <begin position="108"/>
        <end position="207"/>
    </location>
</feature>
<dbReference type="GO" id="GO:0005507">
    <property type="term" value="F:copper ion binding"/>
    <property type="evidence" value="ECO:0007669"/>
    <property type="project" value="InterPro"/>
</dbReference>
<dbReference type="Pfam" id="PF01179">
    <property type="entry name" value="Cu_amine_oxid"/>
    <property type="match status" value="1"/>
</dbReference>
<dbReference type="AlphaFoldDB" id="A0A8J7AV92"/>
<comment type="similarity">
    <text evidence="2 11">Belongs to the copper/topaquinone oxidase family.</text>
</comment>
<evidence type="ECO:0000256" key="5">
    <source>
        <dbReference type="ARBA" id="ARBA00022772"/>
    </source>
</evidence>
<dbReference type="InterPro" id="IPR036460">
    <property type="entry name" value="Cu_amine_oxidase_C_sf"/>
</dbReference>
<dbReference type="InterPro" id="IPR049948">
    <property type="entry name" value="Cu_Am_ox_TPQ-bd"/>
</dbReference>
<sequence>MTIAQERTSSKVAYTVNHPLSPLTPEEITAAVAIVKREQTLGDRVRFATVTLKEPAKPTVLSFQPGDPIERRAFLILLDNDTAKTYEAIVSLTEETVEDWKHIPDVQPPIMLDEFIDCEAAVKANPEFQAAIAKRGITNPDLVMVDPWSAGNYGFEDEKGVRLSRALCWVRANPTDNGYARPIEGVVPVVDLNKMEVIRVEDHGVVPLPPEDGNYSPEFVSNYRQDIKPLEIVQPEGPSFDVEGHEIRWQKWRMRIGFTPREGLVLYTVSYNNGGVERPIFYRASLAEMTVPYGDPEPHHYRKNAFDVGEYGIGSLANSLKLGCDCLGEITYFDGYITNSKGEVVQIENAICLHEEDFGILWKHQDWRTEQTEVRRSRRLVVSFIATVGNYEYGFYWYFYQDGNIQYEVKLTGILSTAAVMPGEQPKYGVLIAPQLYAPIHQHVFNMRLDMCVDGEQNSVHEVDIVQAEDAENPYGNAFYTKSTPLTTEQEAQRLFDPFKARYWKVVNPAKTNAVGQPVAYKLMPGENTLPMARPEASVMNRATYMTKHLWVTPYHEAENFPAGDYPNQHPGGAGLPEWTQADRSVENTDLVVWYTFAHSHMPRAEDWPVMPTAYIGFHLKPLNFFDQNPANDVPPSKGQSCH</sequence>
<gene>
    <name evidence="15" type="ORF">IQ241_09615</name>
</gene>
<comment type="PTM">
    <text evidence="10 11">Topaquinone (TPQ) is generated by copper-dependent autoxidation of a specific tyrosyl residue.</text>
</comment>
<comment type="cofactor">
    <cofactor evidence="1">
        <name>Cu cation</name>
        <dbReference type="ChEBI" id="CHEBI:23378"/>
    </cofactor>
</comment>
<evidence type="ECO:0000256" key="3">
    <source>
        <dbReference type="ARBA" id="ARBA00011738"/>
    </source>
</evidence>
<dbReference type="InterPro" id="IPR015798">
    <property type="entry name" value="Cu_amine_oxidase_C"/>
</dbReference>
<comment type="subunit">
    <text evidence="3">Homodimer.</text>
</comment>
<dbReference type="GO" id="GO:0008131">
    <property type="term" value="F:primary methylamine oxidase activity"/>
    <property type="evidence" value="ECO:0007669"/>
    <property type="project" value="InterPro"/>
</dbReference>
<evidence type="ECO:0000259" key="12">
    <source>
        <dbReference type="Pfam" id="PF01179"/>
    </source>
</evidence>
<evidence type="ECO:0000256" key="11">
    <source>
        <dbReference type="RuleBase" id="RU000672"/>
    </source>
</evidence>
<dbReference type="InterPro" id="IPR054157">
    <property type="entry name" value="AGAO-like_N2"/>
</dbReference>
<name>A0A8J7AV92_9CYAN</name>
<dbReference type="PANTHER" id="PTHR10638">
    <property type="entry name" value="COPPER AMINE OXIDASE"/>
    <property type="match status" value="1"/>
</dbReference>
<keyword evidence="8" id="KW-1015">Disulfide bond</keyword>
<dbReference type="Gene3D" id="2.70.98.20">
    <property type="entry name" value="Copper amine oxidase, catalytic domain"/>
    <property type="match status" value="1"/>
</dbReference>
<keyword evidence="16" id="KW-1185">Reference proteome</keyword>
<keyword evidence="7 11" id="KW-0186">Copper</keyword>
<dbReference type="GO" id="GO:0009308">
    <property type="term" value="P:amine metabolic process"/>
    <property type="evidence" value="ECO:0007669"/>
    <property type="project" value="UniProtKB-UniRule"/>
</dbReference>
<feature type="modified residue" description="2',4',5'-topaquinone" evidence="10">
    <location>
        <position position="391"/>
    </location>
</feature>
<dbReference type="Gene3D" id="3.10.450.40">
    <property type="match status" value="2"/>
</dbReference>
<evidence type="ECO:0000256" key="7">
    <source>
        <dbReference type="ARBA" id="ARBA00023008"/>
    </source>
</evidence>
<feature type="active site" description="Schiff-base intermediate with substrate; via topaquinone" evidence="9">
    <location>
        <position position="391"/>
    </location>
</feature>
<evidence type="ECO:0000256" key="9">
    <source>
        <dbReference type="PIRSR" id="PIRSR600269-50"/>
    </source>
</evidence>
<evidence type="ECO:0000256" key="4">
    <source>
        <dbReference type="ARBA" id="ARBA00022723"/>
    </source>
</evidence>
<dbReference type="EC" id="1.4.3.-" evidence="11"/>
<evidence type="ECO:0000313" key="16">
    <source>
        <dbReference type="Proteomes" id="UP000636505"/>
    </source>
</evidence>
<feature type="active site" description="Proton acceptor" evidence="9">
    <location>
        <position position="307"/>
    </location>
</feature>
<proteinExistence type="inferred from homology"/>